<sequence length="242" mass="26933">MDADSNLIILAWALVRNETQSTWEWFLRMLLFAIPDIGASHTSIISDCQKGLLTAIKEIFWRLVYAETKTKFDSIVDELKLHKVDAAAYVSDANIPHVHWASYAFLGRRFDHVTSNLSEIGNSALHLRRELSPLQLMVTIYNYEMRHFFEGQKAITGWKQVLAPHPHGLFVQVLQDARRMKVVAASGTTGLASGVQQQAVHGQTFCRPKTAHQCLHVRSAAADDAPLRAPMCPGLGSKVSSG</sequence>
<gene>
    <name evidence="1" type="ORF">A4X03_0g8145</name>
</gene>
<dbReference type="Proteomes" id="UP000077671">
    <property type="component" value="Unassembled WGS sequence"/>
</dbReference>
<dbReference type="EMBL" id="LWDD02002279">
    <property type="protein sequence ID" value="KAE8241459.1"/>
    <property type="molecule type" value="Genomic_DNA"/>
</dbReference>
<evidence type="ECO:0000313" key="1">
    <source>
        <dbReference type="EMBL" id="KAE8241459.1"/>
    </source>
</evidence>
<proteinExistence type="predicted"/>
<dbReference type="PANTHER" id="PTHR31973:SF187">
    <property type="entry name" value="MUTATOR TRANSPOSASE MUDRA PROTEIN"/>
    <property type="match status" value="1"/>
</dbReference>
<reference evidence="1" key="1">
    <citation type="submission" date="2016-04" db="EMBL/GenBank/DDBJ databases">
        <authorList>
            <person name="Nguyen H.D."/>
            <person name="Kesanakurti P."/>
            <person name="Cullis J."/>
            <person name="Levesque C.A."/>
            <person name="Hambleton S."/>
        </authorList>
    </citation>
    <scope>NUCLEOTIDE SEQUENCE</scope>
    <source>
        <strain evidence="1">DAOMC 238032</strain>
    </source>
</reference>
<organism evidence="1 2">
    <name type="scientific">Tilletia caries</name>
    <name type="common">wheat bunt fungus</name>
    <dbReference type="NCBI Taxonomy" id="13290"/>
    <lineage>
        <taxon>Eukaryota</taxon>
        <taxon>Fungi</taxon>
        <taxon>Dikarya</taxon>
        <taxon>Basidiomycota</taxon>
        <taxon>Ustilaginomycotina</taxon>
        <taxon>Exobasidiomycetes</taxon>
        <taxon>Tilletiales</taxon>
        <taxon>Tilletiaceae</taxon>
        <taxon>Tilletia</taxon>
    </lineage>
</organism>
<dbReference type="PANTHER" id="PTHR31973">
    <property type="entry name" value="POLYPROTEIN, PUTATIVE-RELATED"/>
    <property type="match status" value="1"/>
</dbReference>
<name>A0A8T8SK50_9BASI</name>
<evidence type="ECO:0008006" key="3">
    <source>
        <dbReference type="Google" id="ProtNLM"/>
    </source>
</evidence>
<dbReference type="AlphaFoldDB" id="A0A8T8SK50"/>
<comment type="caution">
    <text evidence="1">The sequence shown here is derived from an EMBL/GenBank/DDBJ whole genome shotgun (WGS) entry which is preliminary data.</text>
</comment>
<accession>A0A8T8SK50</accession>
<evidence type="ECO:0000313" key="2">
    <source>
        <dbReference type="Proteomes" id="UP000077671"/>
    </source>
</evidence>
<reference evidence="1" key="2">
    <citation type="journal article" date="2019" name="IMA Fungus">
        <title>Genome sequencing and comparison of five Tilletia species to identify candidate genes for the detection of regulated species infecting wheat.</title>
        <authorList>
            <person name="Nguyen H.D.T."/>
            <person name="Sultana T."/>
            <person name="Kesanakurti P."/>
            <person name="Hambleton S."/>
        </authorList>
    </citation>
    <scope>NUCLEOTIDE SEQUENCE</scope>
    <source>
        <strain evidence="1">DAOMC 238032</strain>
    </source>
</reference>
<protein>
    <recommendedName>
        <fullName evidence="3">MULE transposase domain-containing protein</fullName>
    </recommendedName>
</protein>